<dbReference type="CDD" id="cd22100">
    <property type="entry name" value="F-box_FBXO28"/>
    <property type="match status" value="1"/>
</dbReference>
<proteinExistence type="predicted"/>
<feature type="region of interest" description="Disordered" evidence="2">
    <location>
        <begin position="419"/>
        <end position="499"/>
    </location>
</feature>
<organism evidence="4 5">
    <name type="scientific">Homarus americanus</name>
    <name type="common">American lobster</name>
    <dbReference type="NCBI Taxonomy" id="6706"/>
    <lineage>
        <taxon>Eukaryota</taxon>
        <taxon>Metazoa</taxon>
        <taxon>Ecdysozoa</taxon>
        <taxon>Arthropoda</taxon>
        <taxon>Crustacea</taxon>
        <taxon>Multicrustacea</taxon>
        <taxon>Malacostraca</taxon>
        <taxon>Eumalacostraca</taxon>
        <taxon>Eucarida</taxon>
        <taxon>Decapoda</taxon>
        <taxon>Pleocyemata</taxon>
        <taxon>Astacidea</taxon>
        <taxon>Nephropoidea</taxon>
        <taxon>Nephropidae</taxon>
        <taxon>Homarus</taxon>
    </lineage>
</organism>
<dbReference type="Proteomes" id="UP000747542">
    <property type="component" value="Unassembled WGS sequence"/>
</dbReference>
<sequence length="499" mass="55383">MKSRMVGKGSYLNFLDLPEIVVEKTLSYLAYEELSHLRIVCKRFNQMNQMLLNKGFRRVERYQAKCLKEVKSQLPRRESERRNHPLSRHCDILTAIETRLSLLNMTFNKYIDCHMCCFIPGKVIDEIYRVLRFIQSNKTLPRTTEILTELRDISSMAMEHFEEKIIGPLKLTPLTPSSPRFSLSTPYSSFSPLSSSPTSSTAGSSLNKSLATPSSSTEDSPHLFASYKNTISTLKKEVSDMKSKFNEMRRKVSEQERVALEQNRILSEQTVKLTSQEGKLTEVNRKLLEQEQRFSEVLADMARMKEDSNGGSSSSSSSSSSNSNNNNNKTDGNWPREEKNQQFYGSPNIAAPTIGSTVFVAANMMQPNLLPVNLTPGQLSSPAYLTPPMQGYSSGGIALGMSPGHAASSTTSYSTCVMSQSSSLGTSPGRQISFPQSPSSVHDPSSSTTQGEDSSPSTSQNVCEVAASSGKSHGKKYKKRKLSEEEGFQDTPQAKWTKM</sequence>
<feature type="coiled-coil region" evidence="1">
    <location>
        <begin position="231"/>
        <end position="293"/>
    </location>
</feature>
<accession>A0A8J5MT39</accession>
<feature type="compositionally biased region" description="Polar residues" evidence="2">
    <location>
        <begin position="490"/>
        <end position="499"/>
    </location>
</feature>
<evidence type="ECO:0000259" key="3">
    <source>
        <dbReference type="PROSITE" id="PS50181"/>
    </source>
</evidence>
<feature type="compositionally biased region" description="Low complexity" evidence="2">
    <location>
        <begin position="309"/>
        <end position="328"/>
    </location>
</feature>
<dbReference type="PANTHER" id="PTHR13252:SF9">
    <property type="entry name" value="F-BOX ONLY PROTEIN 28"/>
    <property type="match status" value="1"/>
</dbReference>
<dbReference type="OrthoDB" id="5860767at2759"/>
<feature type="compositionally biased region" description="Polar residues" evidence="2">
    <location>
        <begin position="419"/>
        <end position="434"/>
    </location>
</feature>
<feature type="region of interest" description="Disordered" evidence="2">
    <location>
        <begin position="305"/>
        <end position="340"/>
    </location>
</feature>
<dbReference type="InterPro" id="IPR001810">
    <property type="entry name" value="F-box_dom"/>
</dbReference>
<reference evidence="4" key="1">
    <citation type="journal article" date="2021" name="Sci. Adv.">
        <title>The American lobster genome reveals insights on longevity, neural, and immune adaptations.</title>
        <authorList>
            <person name="Polinski J.M."/>
            <person name="Zimin A.V."/>
            <person name="Clark K.F."/>
            <person name="Kohn A.B."/>
            <person name="Sadowski N."/>
            <person name="Timp W."/>
            <person name="Ptitsyn A."/>
            <person name="Khanna P."/>
            <person name="Romanova D.Y."/>
            <person name="Williams P."/>
            <person name="Greenwood S.J."/>
            <person name="Moroz L.L."/>
            <person name="Walt D.R."/>
            <person name="Bodnar A.G."/>
        </authorList>
    </citation>
    <scope>NUCLEOTIDE SEQUENCE</scope>
    <source>
        <strain evidence="4">GMGI-L3</strain>
    </source>
</reference>
<evidence type="ECO:0000256" key="2">
    <source>
        <dbReference type="SAM" id="MobiDB-lite"/>
    </source>
</evidence>
<feature type="compositionally biased region" description="Low complexity" evidence="2">
    <location>
        <begin position="435"/>
        <end position="447"/>
    </location>
</feature>
<name>A0A8J5MT39_HOMAM</name>
<protein>
    <submittedName>
        <fullName evidence="4">F-box only protein 28-like 1</fullName>
    </submittedName>
</protein>
<dbReference type="InterPro" id="IPR039719">
    <property type="entry name" value="FBXO28"/>
</dbReference>
<evidence type="ECO:0000313" key="5">
    <source>
        <dbReference type="Proteomes" id="UP000747542"/>
    </source>
</evidence>
<evidence type="ECO:0000313" key="4">
    <source>
        <dbReference type="EMBL" id="KAG7163235.1"/>
    </source>
</evidence>
<dbReference type="EMBL" id="JAHLQT010026473">
    <property type="protein sequence ID" value="KAG7163235.1"/>
    <property type="molecule type" value="Genomic_DNA"/>
</dbReference>
<feature type="compositionally biased region" description="Polar residues" evidence="2">
    <location>
        <begin position="448"/>
        <end position="462"/>
    </location>
</feature>
<dbReference type="Pfam" id="PF00646">
    <property type="entry name" value="F-box"/>
    <property type="match status" value="1"/>
</dbReference>
<keyword evidence="5" id="KW-1185">Reference proteome</keyword>
<keyword evidence="1" id="KW-0175">Coiled coil</keyword>
<feature type="compositionally biased region" description="Basic residues" evidence="2">
    <location>
        <begin position="472"/>
        <end position="481"/>
    </location>
</feature>
<feature type="region of interest" description="Disordered" evidence="2">
    <location>
        <begin position="194"/>
        <end position="222"/>
    </location>
</feature>
<gene>
    <name evidence="4" type="primary">Fbxo28-L1</name>
    <name evidence="4" type="ORF">Hamer_G004337</name>
</gene>
<comment type="caution">
    <text evidence="4">The sequence shown here is derived from an EMBL/GenBank/DDBJ whole genome shotgun (WGS) entry which is preliminary data.</text>
</comment>
<evidence type="ECO:0000256" key="1">
    <source>
        <dbReference type="SAM" id="Coils"/>
    </source>
</evidence>
<dbReference type="AlphaFoldDB" id="A0A8J5MT39"/>
<feature type="compositionally biased region" description="Low complexity" evidence="2">
    <location>
        <begin position="194"/>
        <end position="206"/>
    </location>
</feature>
<feature type="domain" description="F-box" evidence="3">
    <location>
        <begin position="11"/>
        <end position="59"/>
    </location>
</feature>
<feature type="compositionally biased region" description="Polar residues" evidence="2">
    <location>
        <begin position="207"/>
        <end position="218"/>
    </location>
</feature>
<dbReference type="PROSITE" id="PS50181">
    <property type="entry name" value="FBOX"/>
    <property type="match status" value="1"/>
</dbReference>
<dbReference type="GO" id="GO:0000209">
    <property type="term" value="P:protein polyubiquitination"/>
    <property type="evidence" value="ECO:0007669"/>
    <property type="project" value="TreeGrafter"/>
</dbReference>
<dbReference type="PANTHER" id="PTHR13252">
    <property type="entry name" value="F-BOX ONLY PROTEIN 28"/>
    <property type="match status" value="1"/>
</dbReference>